<evidence type="ECO:0000256" key="10">
    <source>
        <dbReference type="ARBA" id="ARBA00022833"/>
    </source>
</evidence>
<keyword evidence="11" id="KW-0653">Protein transport</keyword>
<dbReference type="STRING" id="294747.C5M725"/>
<keyword evidence="4" id="KW-0813">Transport</keyword>
<keyword evidence="6" id="KW-0812">Transmembrane</keyword>
<dbReference type="SUPFAM" id="SSF57850">
    <property type="entry name" value="RING/U-box"/>
    <property type="match status" value="1"/>
</dbReference>
<dbReference type="RefSeq" id="XP_002547350.1">
    <property type="nucleotide sequence ID" value="XM_002547304.1"/>
</dbReference>
<dbReference type="GO" id="GO:0016567">
    <property type="term" value="P:protein ubiquitination"/>
    <property type="evidence" value="ECO:0007669"/>
    <property type="project" value="UniProtKB-ARBA"/>
</dbReference>
<keyword evidence="5" id="KW-0808">Transferase</keyword>
<evidence type="ECO:0000313" key="19">
    <source>
        <dbReference type="Proteomes" id="UP000002037"/>
    </source>
</evidence>
<evidence type="ECO:0000256" key="16">
    <source>
        <dbReference type="SAM" id="MobiDB-lite"/>
    </source>
</evidence>
<sequence length="422" mass="47905">MIPISYPSPRVSQLDAGILDGELFTLLKEQLSSIFQLHPNSKFSFIQHPELYSLALNLLIFKLTVWKSGSSYGSLLQNLKLSDSRTGKVIDKSKRYLLGALLIGGYLYKRFEAYLYSLDDSETNNTDSFLGRIRNYFISNRLEILSKIDNLVKVANLVNFTIFLINGKYSSVIYRLLRISETPITSDISRFDGSTVNYEFQNRQLVWNVMTEFLVFILPLLQLRKLRKMAGKLFGKSKNSLEVQSGNGPFVTAYTNLPVSECAICHDNNNQAAATGGRIFPSSGPVTNPYISNCGHVYCYVCIATRFNMIRMNNEDLPCLRCGQRLEWFEEFGANEKAVDLDAIIIEPEVEEESDPELDNEDDESASIASEKDIEPYEPVQSGTQIQRHLSERSAIFDEDSPDEFSEDEYSEEEDFDADEVM</sequence>
<keyword evidence="14" id="KW-0576">Peroxisome</keyword>
<evidence type="ECO:0000256" key="5">
    <source>
        <dbReference type="ARBA" id="ARBA00022679"/>
    </source>
</evidence>
<gene>
    <name evidence="18" type="ORF">CTRG_01657</name>
</gene>
<feature type="compositionally biased region" description="Acidic residues" evidence="16">
    <location>
        <begin position="349"/>
        <end position="365"/>
    </location>
</feature>
<proteinExistence type="inferred from homology"/>
<feature type="region of interest" description="Disordered" evidence="16">
    <location>
        <begin position="349"/>
        <end position="422"/>
    </location>
</feature>
<dbReference type="VEuPathDB" id="FungiDB:CTRG_01657"/>
<keyword evidence="9" id="KW-0833">Ubl conjugation pathway</keyword>
<evidence type="ECO:0000256" key="9">
    <source>
        <dbReference type="ARBA" id="ARBA00022786"/>
    </source>
</evidence>
<evidence type="ECO:0000256" key="8">
    <source>
        <dbReference type="ARBA" id="ARBA00022771"/>
    </source>
</evidence>
<dbReference type="InterPro" id="IPR013083">
    <property type="entry name" value="Znf_RING/FYVE/PHD"/>
</dbReference>
<dbReference type="eggNOG" id="KOG2879">
    <property type="taxonomic scope" value="Eukaryota"/>
</dbReference>
<evidence type="ECO:0000256" key="7">
    <source>
        <dbReference type="ARBA" id="ARBA00022723"/>
    </source>
</evidence>
<evidence type="ECO:0000256" key="11">
    <source>
        <dbReference type="ARBA" id="ARBA00022927"/>
    </source>
</evidence>
<accession>C5M725</accession>
<dbReference type="InterPro" id="IPR017907">
    <property type="entry name" value="Znf_RING_CS"/>
</dbReference>
<keyword evidence="10" id="KW-0862">Zinc</keyword>
<dbReference type="InterPro" id="IPR001841">
    <property type="entry name" value="Znf_RING"/>
</dbReference>
<dbReference type="GO" id="GO:0016562">
    <property type="term" value="P:protein import into peroxisome matrix, receptor recycling"/>
    <property type="evidence" value="ECO:0007669"/>
    <property type="project" value="UniProtKB-ARBA"/>
</dbReference>
<dbReference type="GO" id="GO:0016740">
    <property type="term" value="F:transferase activity"/>
    <property type="evidence" value="ECO:0007669"/>
    <property type="project" value="UniProtKB-KW"/>
</dbReference>
<evidence type="ECO:0000256" key="15">
    <source>
        <dbReference type="PROSITE-ProRule" id="PRU00175"/>
    </source>
</evidence>
<keyword evidence="19" id="KW-1185">Reference proteome</keyword>
<dbReference type="InterPro" id="IPR025654">
    <property type="entry name" value="PEX2/10"/>
</dbReference>
<dbReference type="PANTHER" id="PTHR23350">
    <property type="entry name" value="PEROXISOME ASSEMBLY PROTEIN 10"/>
    <property type="match status" value="1"/>
</dbReference>
<dbReference type="HOGENOM" id="CLU_024591_0_0_1"/>
<keyword evidence="7" id="KW-0479">Metal-binding</keyword>
<feature type="domain" description="RING-type" evidence="17">
    <location>
        <begin position="262"/>
        <end position="322"/>
    </location>
</feature>
<keyword evidence="8 15" id="KW-0863">Zinc-finger</keyword>
<dbReference type="InterPro" id="IPR006845">
    <property type="entry name" value="Pex_N"/>
</dbReference>
<comment type="similarity">
    <text evidence="3">Belongs to the pex2/pex10/pex12 family.</text>
</comment>
<evidence type="ECO:0000256" key="13">
    <source>
        <dbReference type="ARBA" id="ARBA00023136"/>
    </source>
</evidence>
<comment type="subcellular location">
    <subcellularLocation>
        <location evidence="1">Peroxisome membrane</location>
        <topology evidence="1">Multi-pass membrane protein</topology>
    </subcellularLocation>
</comment>
<dbReference type="PROSITE" id="PS50089">
    <property type="entry name" value="ZF_RING_2"/>
    <property type="match status" value="1"/>
</dbReference>
<evidence type="ECO:0000256" key="12">
    <source>
        <dbReference type="ARBA" id="ARBA00022989"/>
    </source>
</evidence>
<evidence type="ECO:0000256" key="2">
    <source>
        <dbReference type="ARBA" id="ARBA00004906"/>
    </source>
</evidence>
<reference evidence="18 19" key="1">
    <citation type="journal article" date="2009" name="Nature">
        <title>Evolution of pathogenicity and sexual reproduction in eight Candida genomes.</title>
        <authorList>
            <person name="Butler G."/>
            <person name="Rasmussen M.D."/>
            <person name="Lin M.F."/>
            <person name="Santos M.A."/>
            <person name="Sakthikumar S."/>
            <person name="Munro C.A."/>
            <person name="Rheinbay E."/>
            <person name="Grabherr M."/>
            <person name="Forche A."/>
            <person name="Reedy J.L."/>
            <person name="Agrafioti I."/>
            <person name="Arnaud M.B."/>
            <person name="Bates S."/>
            <person name="Brown A.J."/>
            <person name="Brunke S."/>
            <person name="Costanzo M.C."/>
            <person name="Fitzpatrick D.A."/>
            <person name="de Groot P.W."/>
            <person name="Harris D."/>
            <person name="Hoyer L.L."/>
            <person name="Hube B."/>
            <person name="Klis F.M."/>
            <person name="Kodira C."/>
            <person name="Lennard N."/>
            <person name="Logue M.E."/>
            <person name="Martin R."/>
            <person name="Neiman A.M."/>
            <person name="Nikolaou E."/>
            <person name="Quail M.A."/>
            <person name="Quinn J."/>
            <person name="Santos M.C."/>
            <person name="Schmitzberger F.F."/>
            <person name="Sherlock G."/>
            <person name="Shah P."/>
            <person name="Silverstein K.A."/>
            <person name="Skrzypek M.S."/>
            <person name="Soll D."/>
            <person name="Staggs R."/>
            <person name="Stansfield I."/>
            <person name="Stumpf M.P."/>
            <person name="Sudbery P.E."/>
            <person name="Srikantha T."/>
            <person name="Zeng Q."/>
            <person name="Berman J."/>
            <person name="Berriman M."/>
            <person name="Heitman J."/>
            <person name="Gow N.A."/>
            <person name="Lorenz M.C."/>
            <person name="Birren B.W."/>
            <person name="Kellis M."/>
            <person name="Cuomo C.A."/>
        </authorList>
    </citation>
    <scope>NUCLEOTIDE SEQUENCE [LARGE SCALE GENOMIC DNA]</scope>
    <source>
        <strain evidence="19">ATCC MYA-3404 / T1</strain>
    </source>
</reference>
<dbReference type="GO" id="GO:0008270">
    <property type="term" value="F:zinc ion binding"/>
    <property type="evidence" value="ECO:0007669"/>
    <property type="project" value="UniProtKB-KW"/>
</dbReference>
<evidence type="ECO:0000256" key="6">
    <source>
        <dbReference type="ARBA" id="ARBA00022692"/>
    </source>
</evidence>
<comment type="pathway">
    <text evidence="2">Protein modification; protein ubiquitination.</text>
</comment>
<dbReference type="Gene3D" id="3.30.40.10">
    <property type="entry name" value="Zinc/RING finger domain, C3HC4 (zinc finger)"/>
    <property type="match status" value="1"/>
</dbReference>
<name>C5M725_CANTT</name>
<dbReference type="KEGG" id="ctp:CTRG_01657"/>
<protein>
    <recommendedName>
        <fullName evidence="17">RING-type domain-containing protein</fullName>
    </recommendedName>
</protein>
<evidence type="ECO:0000256" key="1">
    <source>
        <dbReference type="ARBA" id="ARBA00004585"/>
    </source>
</evidence>
<evidence type="ECO:0000259" key="17">
    <source>
        <dbReference type="PROSITE" id="PS50089"/>
    </source>
</evidence>
<dbReference type="OrthoDB" id="1701437at2759"/>
<dbReference type="PANTHER" id="PTHR23350:SF4">
    <property type="entry name" value="PEROXISOME BIOGENESIS FACTOR 2"/>
    <property type="match status" value="1"/>
</dbReference>
<dbReference type="PROSITE" id="PS00518">
    <property type="entry name" value="ZF_RING_1"/>
    <property type="match status" value="1"/>
</dbReference>
<dbReference type="GeneID" id="8301311"/>
<organism evidence="18 19">
    <name type="scientific">Candida tropicalis (strain ATCC MYA-3404 / T1)</name>
    <name type="common">Yeast</name>
    <dbReference type="NCBI Taxonomy" id="294747"/>
    <lineage>
        <taxon>Eukaryota</taxon>
        <taxon>Fungi</taxon>
        <taxon>Dikarya</taxon>
        <taxon>Ascomycota</taxon>
        <taxon>Saccharomycotina</taxon>
        <taxon>Pichiomycetes</taxon>
        <taxon>Debaryomycetaceae</taxon>
        <taxon>Candida/Lodderomyces clade</taxon>
        <taxon>Candida</taxon>
    </lineage>
</organism>
<feature type="compositionally biased region" description="Acidic residues" evidence="16">
    <location>
        <begin position="397"/>
        <end position="422"/>
    </location>
</feature>
<keyword evidence="12" id="KW-1133">Transmembrane helix</keyword>
<dbReference type="SMART" id="SM00184">
    <property type="entry name" value="RING"/>
    <property type="match status" value="1"/>
</dbReference>
<dbReference type="Pfam" id="PF04757">
    <property type="entry name" value="Pex2_Pex12"/>
    <property type="match status" value="1"/>
</dbReference>
<dbReference type="GO" id="GO:0005778">
    <property type="term" value="C:peroxisomal membrane"/>
    <property type="evidence" value="ECO:0007669"/>
    <property type="project" value="UniProtKB-SubCell"/>
</dbReference>
<dbReference type="EMBL" id="GG692396">
    <property type="protein sequence ID" value="EER34795.1"/>
    <property type="molecule type" value="Genomic_DNA"/>
</dbReference>
<dbReference type="AlphaFoldDB" id="C5M725"/>
<evidence type="ECO:0000313" key="18">
    <source>
        <dbReference type="EMBL" id="EER34795.1"/>
    </source>
</evidence>
<evidence type="ECO:0000256" key="3">
    <source>
        <dbReference type="ARBA" id="ARBA00008704"/>
    </source>
</evidence>
<evidence type="ECO:0000256" key="4">
    <source>
        <dbReference type="ARBA" id="ARBA00022448"/>
    </source>
</evidence>
<evidence type="ECO:0000256" key="14">
    <source>
        <dbReference type="ARBA" id="ARBA00023140"/>
    </source>
</evidence>
<keyword evidence="13" id="KW-0472">Membrane</keyword>
<dbReference type="Proteomes" id="UP000002037">
    <property type="component" value="Unassembled WGS sequence"/>
</dbReference>